<dbReference type="RefSeq" id="WP_071907850.1">
    <property type="nucleotide sequence ID" value="NZ_LT607756.1"/>
</dbReference>
<feature type="domain" description="Rhodanese" evidence="1">
    <location>
        <begin position="28"/>
        <end position="118"/>
    </location>
</feature>
<organism evidence="2 3">
    <name type="scientific">Methanobacterium congolense</name>
    <dbReference type="NCBI Taxonomy" id="118062"/>
    <lineage>
        <taxon>Archaea</taxon>
        <taxon>Methanobacteriati</taxon>
        <taxon>Methanobacteriota</taxon>
        <taxon>Methanomada group</taxon>
        <taxon>Methanobacteria</taxon>
        <taxon>Methanobacteriales</taxon>
        <taxon>Methanobacteriaceae</taxon>
        <taxon>Methanobacterium</taxon>
    </lineage>
</organism>
<evidence type="ECO:0000259" key="1">
    <source>
        <dbReference type="PROSITE" id="PS50206"/>
    </source>
</evidence>
<keyword evidence="3" id="KW-1185">Reference proteome</keyword>
<dbReference type="InterPro" id="IPR050229">
    <property type="entry name" value="GlpE_sulfurtransferase"/>
</dbReference>
<dbReference type="GeneID" id="30413118"/>
<dbReference type="Gene3D" id="3.40.250.10">
    <property type="entry name" value="Rhodanese-like domain"/>
    <property type="match status" value="1"/>
</dbReference>
<dbReference type="SMART" id="SM00450">
    <property type="entry name" value="RHOD"/>
    <property type="match status" value="1"/>
</dbReference>
<evidence type="ECO:0000313" key="3">
    <source>
        <dbReference type="Proteomes" id="UP000094707"/>
    </source>
</evidence>
<name>A0A1D3L5B4_9EURY</name>
<dbReference type="OrthoDB" id="135517at2157"/>
<dbReference type="Proteomes" id="UP000094707">
    <property type="component" value="Chromosome I"/>
</dbReference>
<dbReference type="InterPro" id="IPR036873">
    <property type="entry name" value="Rhodanese-like_dom_sf"/>
</dbReference>
<dbReference type="InterPro" id="IPR001763">
    <property type="entry name" value="Rhodanese-like_dom"/>
</dbReference>
<dbReference type="CDD" id="cd00158">
    <property type="entry name" value="RHOD"/>
    <property type="match status" value="1"/>
</dbReference>
<sequence>MFETKIEPKNLLIRTVDPEYAFKLIKEEGSEFTIIDLRSSEEFKKGHIEGAENMDVYAPDFEEKLDEIDREKKYIIYCGTGVRGTRTMNKMEDMEFNEVYNILGGFKGWEVHELPVVE</sequence>
<dbReference type="STRING" id="118062.MCBB_2285"/>
<dbReference type="SUPFAM" id="SSF52821">
    <property type="entry name" value="Rhodanese/Cell cycle control phosphatase"/>
    <property type="match status" value="1"/>
</dbReference>
<dbReference type="Pfam" id="PF00581">
    <property type="entry name" value="Rhodanese"/>
    <property type="match status" value="1"/>
</dbReference>
<protein>
    <recommendedName>
        <fullName evidence="1">Rhodanese domain-containing protein</fullName>
    </recommendedName>
</protein>
<dbReference type="KEGG" id="mcub:MCBB_2285"/>
<gene>
    <name evidence="2" type="primary">yqhL</name>
    <name evidence="2" type="ORF">MCBB_2285</name>
</gene>
<proteinExistence type="predicted"/>
<accession>A0A1D3L5B4</accession>
<dbReference type="PROSITE" id="PS50206">
    <property type="entry name" value="RHODANESE_3"/>
    <property type="match status" value="1"/>
</dbReference>
<dbReference type="PANTHER" id="PTHR43031">
    <property type="entry name" value="FAD-DEPENDENT OXIDOREDUCTASE"/>
    <property type="match status" value="1"/>
</dbReference>
<dbReference type="AlphaFoldDB" id="A0A1D3L5B4"/>
<dbReference type="EMBL" id="LT607756">
    <property type="protein sequence ID" value="SCG86824.1"/>
    <property type="molecule type" value="Genomic_DNA"/>
</dbReference>
<reference evidence="2 3" key="1">
    <citation type="submission" date="2016-08" db="EMBL/GenBank/DDBJ databases">
        <authorList>
            <person name="Seilhamer J.J."/>
        </authorList>
    </citation>
    <scope>NUCLEOTIDE SEQUENCE [LARGE SCALE GENOMIC DNA]</scope>
    <source>
        <strain evidence="2">Buetzberg</strain>
    </source>
</reference>
<evidence type="ECO:0000313" key="2">
    <source>
        <dbReference type="EMBL" id="SCG86824.1"/>
    </source>
</evidence>
<dbReference type="PANTHER" id="PTHR43031:SF1">
    <property type="entry name" value="PYRIDINE NUCLEOTIDE-DISULPHIDE OXIDOREDUCTASE"/>
    <property type="match status" value="1"/>
</dbReference>